<keyword evidence="3" id="KW-1185">Reference proteome</keyword>
<comment type="caution">
    <text evidence="2">The sequence shown here is derived from an EMBL/GenBank/DDBJ whole genome shotgun (WGS) entry which is preliminary data.</text>
</comment>
<name>A0A4Y8ZUU4_9SPHN</name>
<dbReference type="Proteomes" id="UP000298213">
    <property type="component" value="Unassembled WGS sequence"/>
</dbReference>
<dbReference type="InterPro" id="IPR054189">
    <property type="entry name" value="DUF6894"/>
</dbReference>
<gene>
    <name evidence="2" type="ORF">E2493_03465</name>
</gene>
<accession>A0A4Y8ZUU4</accession>
<protein>
    <recommendedName>
        <fullName evidence="1">DUF6894 domain-containing protein</fullName>
    </recommendedName>
</protein>
<dbReference type="EMBL" id="SPDV01000004">
    <property type="protein sequence ID" value="TFI59684.1"/>
    <property type="molecule type" value="Genomic_DNA"/>
</dbReference>
<evidence type="ECO:0000313" key="3">
    <source>
        <dbReference type="Proteomes" id="UP000298213"/>
    </source>
</evidence>
<reference evidence="2 3" key="1">
    <citation type="submission" date="2019-03" db="EMBL/GenBank/DDBJ databases">
        <title>Genome sequence of Sphingomonas sp. 17J27-24.</title>
        <authorList>
            <person name="Kim M."/>
            <person name="Maeng S."/>
            <person name="Sathiyaraj S."/>
        </authorList>
    </citation>
    <scope>NUCLEOTIDE SEQUENCE [LARGE SCALE GENOMIC DNA]</scope>
    <source>
        <strain evidence="2 3">17J27-24</strain>
    </source>
</reference>
<evidence type="ECO:0000259" key="1">
    <source>
        <dbReference type="Pfam" id="PF21834"/>
    </source>
</evidence>
<dbReference type="AlphaFoldDB" id="A0A4Y8ZUU4"/>
<dbReference type="Pfam" id="PF21834">
    <property type="entry name" value="DUF6894"/>
    <property type="match status" value="1"/>
</dbReference>
<proteinExistence type="predicted"/>
<evidence type="ECO:0000313" key="2">
    <source>
        <dbReference type="EMBL" id="TFI59684.1"/>
    </source>
</evidence>
<organism evidence="2 3">
    <name type="scientific">Sphingomonas parva</name>
    <dbReference type="NCBI Taxonomy" id="2555898"/>
    <lineage>
        <taxon>Bacteria</taxon>
        <taxon>Pseudomonadati</taxon>
        <taxon>Pseudomonadota</taxon>
        <taxon>Alphaproteobacteria</taxon>
        <taxon>Sphingomonadales</taxon>
        <taxon>Sphingomonadaceae</taxon>
        <taxon>Sphingomonas</taxon>
    </lineage>
</organism>
<sequence length="84" mass="9660">MTSFPMPLFYFDIHDRHGDRCDETGRELPDAEAAHRVAIDRARELLAAEIRGGEIHLSCYIEILDETRIPVLRVTFEEAVTITF</sequence>
<feature type="domain" description="DUF6894" evidence="1">
    <location>
        <begin position="8"/>
        <end position="76"/>
    </location>
</feature>
<dbReference type="RefSeq" id="WP_135083752.1">
    <property type="nucleotide sequence ID" value="NZ_SPDV01000004.1"/>
</dbReference>
<dbReference type="OrthoDB" id="7575967at2"/>